<comment type="caution">
    <text evidence="8">The sequence shown here is derived from an EMBL/GenBank/DDBJ whole genome shotgun (WGS) entry which is preliminary data.</text>
</comment>
<evidence type="ECO:0000256" key="7">
    <source>
        <dbReference type="SAM" id="MobiDB-lite"/>
    </source>
</evidence>
<gene>
    <name evidence="8" type="ORF">KHLLAP_LOCUS2791</name>
</gene>
<dbReference type="GO" id="GO:0016020">
    <property type="term" value="C:membrane"/>
    <property type="evidence" value="ECO:0007669"/>
    <property type="project" value="UniProtKB-SubCell"/>
</dbReference>
<dbReference type="PANTHER" id="PTHR23033:SF40">
    <property type="entry name" value="APPLE DOMAIN-CONTAINING PROTEIN"/>
    <property type="match status" value="1"/>
</dbReference>
<feature type="compositionally biased region" description="Polar residues" evidence="7">
    <location>
        <begin position="451"/>
        <end position="465"/>
    </location>
</feature>
<feature type="region of interest" description="Disordered" evidence="7">
    <location>
        <begin position="444"/>
        <end position="468"/>
    </location>
</feature>
<dbReference type="EMBL" id="CAUWAG010000004">
    <property type="protein sequence ID" value="CAJ2502323.1"/>
    <property type="molecule type" value="Genomic_DNA"/>
</dbReference>
<reference evidence="8" key="1">
    <citation type="submission" date="2023-10" db="EMBL/GenBank/DDBJ databases">
        <authorList>
            <person name="Hackl T."/>
        </authorList>
    </citation>
    <scope>NUCLEOTIDE SEQUENCE</scope>
</reference>
<evidence type="ECO:0000256" key="5">
    <source>
        <dbReference type="ARBA" id="ARBA00022989"/>
    </source>
</evidence>
<feature type="region of interest" description="Disordered" evidence="7">
    <location>
        <begin position="385"/>
        <end position="413"/>
    </location>
</feature>
<comment type="similarity">
    <text evidence="2">Belongs to the glycosyltransferase 31 family. Beta3-Gal-T subfamily.</text>
</comment>
<name>A0AAI8YF53_9PEZI</name>
<sequence length="548" mass="62909">MIASPNSRRVRVLAGVAVLAFVYSYVQIRSRWGQPPFGYAHGYYESVTSYFSGPIYYNNTLYTEDTEGLVDKYYNSSNPCASFPGTDGILLVMKTGATEVYDRIPTHLLTTLTCLPDFLLFSDMEQQVGPYHVYDALAEFDESAKAHNADFDLYRDQKECPVSQKSCVDAKTDGQKAWNLDKYKFLPMMEQTWRMRPGRDWYIFAEADTYVFWANIVHWLRERSHLNPREKIYLGSRSFIGGSSFAHGGSGYIISGTLLKHLIQHHPGVVKQYNVRGANECCGDLMLALALEEYEGVQVRQTWPMINGEKPSTLPYGPGHWCEPILTMHHMNAEEISGVWQFEQTRKTDRTLMIKDLYHGLIAPKMQVMRENWDNLSDDVCYINPDPEAQERADGQARERQKNKDEMNEVEKEAWKSSENCRKVCASEDVPDDEDWDRRRVMARRAGDPATANNTEIAEDTSPSDATARDTWKSLMNEKKRNRTCFQYRWHDEVCCTSRSFKLGAPKTPPGDDDVKAKWKSGWDLKGINDWIEAMGECKEPAWKTPEL</sequence>
<keyword evidence="3" id="KW-0812">Transmembrane</keyword>
<organism evidence="8 9">
    <name type="scientific">Anthostomella pinea</name>
    <dbReference type="NCBI Taxonomy" id="933095"/>
    <lineage>
        <taxon>Eukaryota</taxon>
        <taxon>Fungi</taxon>
        <taxon>Dikarya</taxon>
        <taxon>Ascomycota</taxon>
        <taxon>Pezizomycotina</taxon>
        <taxon>Sordariomycetes</taxon>
        <taxon>Xylariomycetidae</taxon>
        <taxon>Xylariales</taxon>
        <taxon>Xylariaceae</taxon>
        <taxon>Anthostomella</taxon>
    </lineage>
</organism>
<dbReference type="Proteomes" id="UP001295740">
    <property type="component" value="Unassembled WGS sequence"/>
</dbReference>
<evidence type="ECO:0000256" key="2">
    <source>
        <dbReference type="ARBA" id="ARBA00006462"/>
    </source>
</evidence>
<evidence type="ECO:0000256" key="3">
    <source>
        <dbReference type="ARBA" id="ARBA00022692"/>
    </source>
</evidence>
<dbReference type="PANTHER" id="PTHR23033">
    <property type="entry name" value="BETA1,3-GALACTOSYLTRANSFERASE"/>
    <property type="match status" value="1"/>
</dbReference>
<keyword evidence="4" id="KW-0735">Signal-anchor</keyword>
<dbReference type="FunFam" id="3.90.550.50:FF:000039">
    <property type="entry name" value="WGS project CABT00000000 data, contig 2.9"/>
    <property type="match status" value="1"/>
</dbReference>
<evidence type="ECO:0000256" key="4">
    <source>
        <dbReference type="ARBA" id="ARBA00022968"/>
    </source>
</evidence>
<evidence type="ECO:0000256" key="1">
    <source>
        <dbReference type="ARBA" id="ARBA00004606"/>
    </source>
</evidence>
<keyword evidence="5" id="KW-1133">Transmembrane helix</keyword>
<accession>A0AAI8YF53</accession>
<dbReference type="AlphaFoldDB" id="A0AAI8YF53"/>
<evidence type="ECO:0000313" key="8">
    <source>
        <dbReference type="EMBL" id="CAJ2502323.1"/>
    </source>
</evidence>
<feature type="compositionally biased region" description="Basic and acidic residues" evidence="7">
    <location>
        <begin position="389"/>
        <end position="413"/>
    </location>
</feature>
<proteinExistence type="inferred from homology"/>
<protein>
    <submittedName>
        <fullName evidence="8">Uu.00g097170.m01.CDS01</fullName>
    </submittedName>
</protein>
<dbReference type="InterPro" id="IPR026050">
    <property type="entry name" value="C1GALT1/C1GALT1_chp1"/>
</dbReference>
<comment type="subcellular location">
    <subcellularLocation>
        <location evidence="1">Membrane</location>
        <topology evidence="1">Single-pass type II membrane protein</topology>
    </subcellularLocation>
</comment>
<keyword evidence="9" id="KW-1185">Reference proteome</keyword>
<evidence type="ECO:0000313" key="9">
    <source>
        <dbReference type="Proteomes" id="UP001295740"/>
    </source>
</evidence>
<evidence type="ECO:0000256" key="6">
    <source>
        <dbReference type="ARBA" id="ARBA00023136"/>
    </source>
</evidence>
<dbReference type="Gene3D" id="3.90.550.50">
    <property type="match status" value="1"/>
</dbReference>
<keyword evidence="6" id="KW-0472">Membrane</keyword>